<gene>
    <name evidence="1" type="ORF">DJ76_10045</name>
</gene>
<protein>
    <submittedName>
        <fullName evidence="1">Uncharacterized protein</fullName>
    </submittedName>
</protein>
<dbReference type="EMBL" id="NHPD01000041">
    <property type="protein sequence ID" value="OYR73398.1"/>
    <property type="molecule type" value="Genomic_DNA"/>
</dbReference>
<comment type="caution">
    <text evidence="1">The sequence shown here is derived from an EMBL/GenBank/DDBJ whole genome shotgun (WGS) entry which is preliminary data.</text>
</comment>
<evidence type="ECO:0000313" key="1">
    <source>
        <dbReference type="EMBL" id="OYR73398.1"/>
    </source>
</evidence>
<accession>A0A256JX09</accession>
<organism evidence="1 2">
    <name type="scientific">Halorubrum ezzemoulense</name>
    <name type="common">Halorubrum chaoviator</name>
    <dbReference type="NCBI Taxonomy" id="337243"/>
    <lineage>
        <taxon>Archaea</taxon>
        <taxon>Methanobacteriati</taxon>
        <taxon>Methanobacteriota</taxon>
        <taxon>Stenosarchaea group</taxon>
        <taxon>Halobacteria</taxon>
        <taxon>Halobacteriales</taxon>
        <taxon>Haloferacaceae</taxon>
        <taxon>Halorubrum</taxon>
    </lineage>
</organism>
<sequence length="75" mass="8571">MLKPFFLGNQSWESIYDADEFGGIIDPDISIRVTVVCKLFDQGFFPGLELVFSIFAGLTDQFFENYEHICSPLIQ</sequence>
<evidence type="ECO:0000313" key="2">
    <source>
        <dbReference type="Proteomes" id="UP000216925"/>
    </source>
</evidence>
<dbReference type="Proteomes" id="UP000216925">
    <property type="component" value="Unassembled WGS sequence"/>
</dbReference>
<dbReference type="AlphaFoldDB" id="A0A256JX09"/>
<name>A0A256JX09_HALEZ</name>
<proteinExistence type="predicted"/>
<reference evidence="1 2" key="1">
    <citation type="journal article" date="2014" name="Front. Microbiol.">
        <title>Population and genomic analysis of the genus Halorubrum.</title>
        <authorList>
            <person name="Fullmer M.S."/>
            <person name="Soucy S.M."/>
            <person name="Swithers K.S."/>
            <person name="Makkay A.M."/>
            <person name="Wheeler R."/>
            <person name="Ventosa A."/>
            <person name="Gogarten J.P."/>
            <person name="Papke R.T."/>
        </authorList>
    </citation>
    <scope>NUCLEOTIDE SEQUENCE [LARGE SCALE GENOMIC DNA]</scope>
    <source>
        <strain evidence="1 2">Ec15</strain>
    </source>
</reference>